<keyword evidence="3" id="KW-1185">Reference proteome</keyword>
<sequence>MLYPLETDERFEVWQGKYIVMEPGSTDHEGIVMNLGGIVRDHVRRNKLGRVYGSNTAVYLHGDVTIKNFRSPDLTFVSTDRLDIVQTKGIYGAPDLVIEITSPGKKNLTRDTVEKFANYEEYGVQEYWIVNPFVEALEIYSLQNGKYVRVDASVVLPGIELSLDEVFE</sequence>
<reference evidence="2 3" key="1">
    <citation type="submission" date="2019-07" db="EMBL/GenBank/DDBJ databases">
        <authorList>
            <person name="Kim J."/>
        </authorList>
    </citation>
    <scope>NUCLEOTIDE SEQUENCE [LARGE SCALE GENOMIC DNA]</scope>
    <source>
        <strain evidence="2 3">JC52</strain>
    </source>
</reference>
<accession>A0A559K960</accession>
<organism evidence="2 3">
    <name type="scientific">Paenibacillus cremeus</name>
    <dbReference type="NCBI Taxonomy" id="2163881"/>
    <lineage>
        <taxon>Bacteria</taxon>
        <taxon>Bacillati</taxon>
        <taxon>Bacillota</taxon>
        <taxon>Bacilli</taxon>
        <taxon>Bacillales</taxon>
        <taxon>Paenibacillaceae</taxon>
        <taxon>Paenibacillus</taxon>
    </lineage>
</organism>
<proteinExistence type="predicted"/>
<keyword evidence="2" id="KW-0255">Endonuclease</keyword>
<keyword evidence="2" id="KW-0540">Nuclease</keyword>
<evidence type="ECO:0000313" key="2">
    <source>
        <dbReference type="EMBL" id="TVY08668.1"/>
    </source>
</evidence>
<dbReference type="PANTHER" id="PTHR34107:SF4">
    <property type="entry name" value="SLL1222 PROTEIN"/>
    <property type="match status" value="1"/>
</dbReference>
<gene>
    <name evidence="2" type="ORF">FPZ49_17760</name>
</gene>
<dbReference type="CDD" id="cd06260">
    <property type="entry name" value="DUF820-like"/>
    <property type="match status" value="1"/>
</dbReference>
<dbReference type="AlphaFoldDB" id="A0A559K960"/>
<dbReference type="InterPro" id="IPR012296">
    <property type="entry name" value="Nuclease_put_TT1808"/>
</dbReference>
<protein>
    <submittedName>
        <fullName evidence="2">Uma2 family endonuclease</fullName>
    </submittedName>
</protein>
<dbReference type="EMBL" id="VNJI01000021">
    <property type="protein sequence ID" value="TVY08668.1"/>
    <property type="molecule type" value="Genomic_DNA"/>
</dbReference>
<evidence type="ECO:0000313" key="3">
    <source>
        <dbReference type="Proteomes" id="UP000317036"/>
    </source>
</evidence>
<dbReference type="RefSeq" id="WP_144849365.1">
    <property type="nucleotide sequence ID" value="NZ_VNJI01000021.1"/>
</dbReference>
<feature type="domain" description="Putative restriction endonuclease" evidence="1">
    <location>
        <begin position="5"/>
        <end position="162"/>
    </location>
</feature>
<dbReference type="OrthoDB" id="9808428at2"/>
<comment type="caution">
    <text evidence="2">The sequence shown here is derived from an EMBL/GenBank/DDBJ whole genome shotgun (WGS) entry which is preliminary data.</text>
</comment>
<dbReference type="SUPFAM" id="SSF52980">
    <property type="entry name" value="Restriction endonuclease-like"/>
    <property type="match status" value="1"/>
</dbReference>
<dbReference type="InterPro" id="IPR011335">
    <property type="entry name" value="Restrct_endonuc-II-like"/>
</dbReference>
<evidence type="ECO:0000259" key="1">
    <source>
        <dbReference type="Pfam" id="PF05685"/>
    </source>
</evidence>
<dbReference type="InterPro" id="IPR008538">
    <property type="entry name" value="Uma2"/>
</dbReference>
<name>A0A559K960_9BACL</name>
<keyword evidence="2" id="KW-0378">Hydrolase</keyword>
<dbReference type="GO" id="GO:0004519">
    <property type="term" value="F:endonuclease activity"/>
    <property type="evidence" value="ECO:0007669"/>
    <property type="project" value="UniProtKB-KW"/>
</dbReference>
<dbReference type="Pfam" id="PF05685">
    <property type="entry name" value="Uma2"/>
    <property type="match status" value="1"/>
</dbReference>
<dbReference type="Gene3D" id="3.90.1570.10">
    <property type="entry name" value="tt1808, chain A"/>
    <property type="match status" value="1"/>
</dbReference>
<dbReference type="PANTHER" id="PTHR34107">
    <property type="entry name" value="SLL0198 PROTEIN-RELATED"/>
    <property type="match status" value="1"/>
</dbReference>
<dbReference type="Proteomes" id="UP000317036">
    <property type="component" value="Unassembled WGS sequence"/>
</dbReference>